<name>A0A1S3I4X3_LINAN</name>
<evidence type="ECO:0000313" key="12">
    <source>
        <dbReference type="Proteomes" id="UP000085678"/>
    </source>
</evidence>
<feature type="transmembrane region" description="Helical" evidence="10">
    <location>
        <begin position="266"/>
        <end position="290"/>
    </location>
</feature>
<gene>
    <name evidence="13 14 15 16" type="primary">LOC106160996</name>
</gene>
<proteinExistence type="predicted"/>
<evidence type="ECO:0000256" key="4">
    <source>
        <dbReference type="ARBA" id="ARBA00022989"/>
    </source>
</evidence>
<organism evidence="12 15">
    <name type="scientific">Lingula anatina</name>
    <name type="common">Brachiopod</name>
    <name type="synonym">Lingula unguis</name>
    <dbReference type="NCBI Taxonomy" id="7574"/>
    <lineage>
        <taxon>Eukaryota</taxon>
        <taxon>Metazoa</taxon>
        <taxon>Spiralia</taxon>
        <taxon>Lophotrochozoa</taxon>
        <taxon>Brachiopoda</taxon>
        <taxon>Linguliformea</taxon>
        <taxon>Lingulata</taxon>
        <taxon>Lingulida</taxon>
        <taxon>Linguloidea</taxon>
        <taxon>Lingulidae</taxon>
        <taxon>Lingula</taxon>
    </lineage>
</organism>
<keyword evidence="12" id="KW-1185">Reference proteome</keyword>
<dbReference type="RefSeq" id="XP_013393272.1">
    <property type="nucleotide sequence ID" value="XM_013537818.2"/>
</dbReference>
<dbReference type="GeneID" id="106160996"/>
<feature type="transmembrane region" description="Helical" evidence="10">
    <location>
        <begin position="165"/>
        <end position="188"/>
    </location>
</feature>
<reference evidence="13 14" key="1">
    <citation type="submission" date="2025-04" db="UniProtKB">
        <authorList>
            <consortium name="RefSeq"/>
        </authorList>
    </citation>
    <scope>IDENTIFICATION</scope>
    <source>
        <tissue evidence="13 14">Gonads</tissue>
    </source>
</reference>
<feature type="transmembrane region" description="Helical" evidence="10">
    <location>
        <begin position="123"/>
        <end position="144"/>
    </location>
</feature>
<evidence type="ECO:0000313" key="13">
    <source>
        <dbReference type="RefSeq" id="XP_013393271.1"/>
    </source>
</evidence>
<dbReference type="PANTHER" id="PTHR24246:SF27">
    <property type="entry name" value="ADENOSINE RECEPTOR, ISOFORM A"/>
    <property type="match status" value="1"/>
</dbReference>
<dbReference type="Pfam" id="PF00001">
    <property type="entry name" value="7tm_1"/>
    <property type="match status" value="1"/>
</dbReference>
<dbReference type="PRINTS" id="PR00237">
    <property type="entry name" value="GPCRRHODOPSN"/>
</dbReference>
<evidence type="ECO:0000256" key="1">
    <source>
        <dbReference type="ARBA" id="ARBA00004651"/>
    </source>
</evidence>
<feature type="domain" description="G-protein coupled receptors family 1 profile" evidence="11">
    <location>
        <begin position="58"/>
        <end position="327"/>
    </location>
</feature>
<evidence type="ECO:0000313" key="16">
    <source>
        <dbReference type="RefSeq" id="XP_013393275.1"/>
    </source>
</evidence>
<dbReference type="Proteomes" id="UP000085678">
    <property type="component" value="Unplaced"/>
</dbReference>
<dbReference type="KEGG" id="lak:106160996"/>
<evidence type="ECO:0000256" key="3">
    <source>
        <dbReference type="ARBA" id="ARBA00022692"/>
    </source>
</evidence>
<keyword evidence="3 10" id="KW-0812">Transmembrane</keyword>
<dbReference type="RefSeq" id="XP_013393273.1">
    <property type="nucleotide sequence ID" value="XM_013537819.2"/>
</dbReference>
<evidence type="ECO:0000256" key="10">
    <source>
        <dbReference type="SAM" id="Phobius"/>
    </source>
</evidence>
<dbReference type="SUPFAM" id="SSF81321">
    <property type="entry name" value="Family A G protein-coupled receptor-like"/>
    <property type="match status" value="1"/>
</dbReference>
<feature type="transmembrane region" description="Helical" evidence="10">
    <location>
        <begin position="208"/>
        <end position="230"/>
    </location>
</feature>
<keyword evidence="7 13" id="KW-0675">Receptor</keyword>
<evidence type="ECO:0000259" key="11">
    <source>
        <dbReference type="PROSITE" id="PS50262"/>
    </source>
</evidence>
<accession>A0A1S3I4X3</accession>
<evidence type="ECO:0000313" key="14">
    <source>
        <dbReference type="RefSeq" id="XP_013393272.1"/>
    </source>
</evidence>
<keyword evidence="4 10" id="KW-1133">Transmembrane helix</keyword>
<evidence type="ECO:0000256" key="6">
    <source>
        <dbReference type="ARBA" id="ARBA00023136"/>
    </source>
</evidence>
<keyword evidence="6 10" id="KW-0472">Membrane</keyword>
<evidence type="ECO:0000256" key="9">
    <source>
        <dbReference type="ARBA" id="ARBA00023224"/>
    </source>
</evidence>
<dbReference type="PROSITE" id="PS50262">
    <property type="entry name" value="G_PROTEIN_RECEP_F1_2"/>
    <property type="match status" value="1"/>
</dbReference>
<keyword evidence="8" id="KW-0325">Glycoprotein</keyword>
<keyword evidence="5" id="KW-0297">G-protein coupled receptor</keyword>
<comment type="subcellular location">
    <subcellularLocation>
        <location evidence="1">Cell membrane</location>
        <topology evidence="1">Multi-pass membrane protein</topology>
    </subcellularLocation>
</comment>
<evidence type="ECO:0000313" key="15">
    <source>
        <dbReference type="RefSeq" id="XP_013393273.1"/>
    </source>
</evidence>
<protein>
    <submittedName>
        <fullName evidence="13 14">Cannabinoid receptor 2</fullName>
    </submittedName>
</protein>
<feature type="transmembrane region" description="Helical" evidence="10">
    <location>
        <begin position="44"/>
        <end position="67"/>
    </location>
</feature>
<dbReference type="GO" id="GO:0005886">
    <property type="term" value="C:plasma membrane"/>
    <property type="evidence" value="ECO:0007669"/>
    <property type="project" value="UniProtKB-SubCell"/>
</dbReference>
<sequence>MTNYSLMDHNATEYPIVGTGLGFSPGILFHLFHLDGDRIEFRVTYTVAFVLEVIGVVMNIVSLSALYNISRPVRPLQVLIIHLAAADLLFLVSGMVSTCLVLAEIYTPGMLGQQSPVWCVGEILIDVHINCFPVPFIITTYIVLNQLLALTFPLRYKAFVSKRRINVILGISYVVVVVLFLTFHMVSLTQGDSCLSHFSKTYINATSWYLGILCSVLILVNLLLYVGLFIKAKDIIRSHKGSFQLQEAQKATANCATIDSRKDRKLLITIFLLSVTIVVLWTPAIVTFYLKTLIASRDFEERIDLAVVQAITGVVAILNSLVDPLVYGIRLPEVRAGYSRLMGNFRNCCRGPASQGGISREATKSTSC</sequence>
<dbReference type="GO" id="GO:0004930">
    <property type="term" value="F:G protein-coupled receptor activity"/>
    <property type="evidence" value="ECO:0007669"/>
    <property type="project" value="UniProtKB-KW"/>
</dbReference>
<evidence type="ECO:0000256" key="5">
    <source>
        <dbReference type="ARBA" id="ARBA00023040"/>
    </source>
</evidence>
<evidence type="ECO:0000256" key="7">
    <source>
        <dbReference type="ARBA" id="ARBA00023170"/>
    </source>
</evidence>
<keyword evidence="2" id="KW-1003">Cell membrane</keyword>
<dbReference type="AlphaFoldDB" id="A0A1S3I4X3"/>
<evidence type="ECO:0000256" key="2">
    <source>
        <dbReference type="ARBA" id="ARBA00022475"/>
    </source>
</evidence>
<feature type="transmembrane region" description="Helical" evidence="10">
    <location>
        <begin position="12"/>
        <end position="32"/>
    </location>
</feature>
<feature type="transmembrane region" description="Helical" evidence="10">
    <location>
        <begin position="302"/>
        <end position="322"/>
    </location>
</feature>
<dbReference type="InterPro" id="IPR000276">
    <property type="entry name" value="GPCR_Rhodpsn"/>
</dbReference>
<dbReference type="Gene3D" id="1.20.1070.10">
    <property type="entry name" value="Rhodopsin 7-helix transmembrane proteins"/>
    <property type="match status" value="1"/>
</dbReference>
<dbReference type="RefSeq" id="XP_013393271.1">
    <property type="nucleotide sequence ID" value="XM_013537817.2"/>
</dbReference>
<feature type="transmembrane region" description="Helical" evidence="10">
    <location>
        <begin position="79"/>
        <end position="103"/>
    </location>
</feature>
<keyword evidence="9" id="KW-0807">Transducer</keyword>
<dbReference type="RefSeq" id="XP_013393275.1">
    <property type="nucleotide sequence ID" value="XM_013537821.2"/>
</dbReference>
<dbReference type="InterPro" id="IPR017452">
    <property type="entry name" value="GPCR_Rhodpsn_7TM"/>
</dbReference>
<evidence type="ECO:0000256" key="8">
    <source>
        <dbReference type="ARBA" id="ARBA00023180"/>
    </source>
</evidence>
<dbReference type="PANTHER" id="PTHR24246">
    <property type="entry name" value="OLFACTORY RECEPTOR AND ADENOSINE RECEPTOR"/>
    <property type="match status" value="1"/>
</dbReference>